<proteinExistence type="predicted"/>
<sequence>MIPKNTAPSSDPRKYRPISLLNYMGKIFAKLINNKLVQHFERNNTIRETQHGFRKRRGTTTLLANLYERVAREKGTDRKTLITMVTRDVQKAFDKVWHEAIIYKLIQSGVEKKW</sequence>
<dbReference type="PANTHER" id="PTHR19446">
    <property type="entry name" value="REVERSE TRANSCRIPTASES"/>
    <property type="match status" value="1"/>
</dbReference>
<comment type="caution">
    <text evidence="2">The sequence shown here is derived from an EMBL/GenBank/DDBJ whole genome shotgun (WGS) entry which is preliminary data.</text>
</comment>
<evidence type="ECO:0000259" key="1">
    <source>
        <dbReference type="PROSITE" id="PS50878"/>
    </source>
</evidence>
<feature type="domain" description="Reverse transcriptase" evidence="1">
    <location>
        <begin position="1"/>
        <end position="114"/>
    </location>
</feature>
<keyword evidence="3" id="KW-1185">Reference proteome</keyword>
<dbReference type="InterPro" id="IPR000477">
    <property type="entry name" value="RT_dom"/>
</dbReference>
<name>A0AAV2QG49_MEGNR</name>
<dbReference type="PROSITE" id="PS50878">
    <property type="entry name" value="RT_POL"/>
    <property type="match status" value="1"/>
</dbReference>
<reference evidence="2 3" key="1">
    <citation type="submission" date="2024-05" db="EMBL/GenBank/DDBJ databases">
        <authorList>
            <person name="Wallberg A."/>
        </authorList>
    </citation>
    <scope>NUCLEOTIDE SEQUENCE [LARGE SCALE GENOMIC DNA]</scope>
</reference>
<accession>A0AAV2QG49</accession>
<protein>
    <recommendedName>
        <fullName evidence="1">Reverse transcriptase domain-containing protein</fullName>
    </recommendedName>
</protein>
<evidence type="ECO:0000313" key="2">
    <source>
        <dbReference type="EMBL" id="CAL4085000.1"/>
    </source>
</evidence>
<dbReference type="Proteomes" id="UP001497623">
    <property type="component" value="Unassembled WGS sequence"/>
</dbReference>
<dbReference type="EMBL" id="CAXKWB010006918">
    <property type="protein sequence ID" value="CAL4085000.1"/>
    <property type="molecule type" value="Genomic_DNA"/>
</dbReference>
<dbReference type="Pfam" id="PF00078">
    <property type="entry name" value="RVT_1"/>
    <property type="match status" value="1"/>
</dbReference>
<dbReference type="AlphaFoldDB" id="A0AAV2QG49"/>
<evidence type="ECO:0000313" key="3">
    <source>
        <dbReference type="Proteomes" id="UP001497623"/>
    </source>
</evidence>
<gene>
    <name evidence="2" type="ORF">MNOR_LOCUS12576</name>
</gene>
<organism evidence="2 3">
    <name type="scientific">Meganyctiphanes norvegica</name>
    <name type="common">Northern krill</name>
    <name type="synonym">Thysanopoda norvegica</name>
    <dbReference type="NCBI Taxonomy" id="48144"/>
    <lineage>
        <taxon>Eukaryota</taxon>
        <taxon>Metazoa</taxon>
        <taxon>Ecdysozoa</taxon>
        <taxon>Arthropoda</taxon>
        <taxon>Crustacea</taxon>
        <taxon>Multicrustacea</taxon>
        <taxon>Malacostraca</taxon>
        <taxon>Eumalacostraca</taxon>
        <taxon>Eucarida</taxon>
        <taxon>Euphausiacea</taxon>
        <taxon>Euphausiidae</taxon>
        <taxon>Meganyctiphanes</taxon>
    </lineage>
</organism>